<gene>
    <name evidence="2" type="ORF">ACOC_LOCUS3770</name>
</gene>
<dbReference type="OrthoDB" id="5901497at2759"/>
<dbReference type="WBParaSite" id="ACOC_0000376901-mRNA-1">
    <property type="protein sequence ID" value="ACOC_0000376901-mRNA-1"/>
    <property type="gene ID" value="ACOC_0000376901"/>
</dbReference>
<organism evidence="4">
    <name type="scientific">Angiostrongylus costaricensis</name>
    <name type="common">Nematode worm</name>
    <dbReference type="NCBI Taxonomy" id="334426"/>
    <lineage>
        <taxon>Eukaryota</taxon>
        <taxon>Metazoa</taxon>
        <taxon>Ecdysozoa</taxon>
        <taxon>Nematoda</taxon>
        <taxon>Chromadorea</taxon>
        <taxon>Rhabditida</taxon>
        <taxon>Rhabditina</taxon>
        <taxon>Rhabditomorpha</taxon>
        <taxon>Strongyloidea</taxon>
        <taxon>Metastrongylidae</taxon>
        <taxon>Angiostrongylus</taxon>
    </lineage>
</organism>
<keyword evidence="3" id="KW-1185">Reference proteome</keyword>
<reference evidence="4" key="1">
    <citation type="submission" date="2017-02" db="UniProtKB">
        <authorList>
            <consortium name="WormBaseParasite"/>
        </authorList>
    </citation>
    <scope>IDENTIFICATION</scope>
</reference>
<feature type="signal peptide" evidence="1">
    <location>
        <begin position="1"/>
        <end position="15"/>
    </location>
</feature>
<protein>
    <submittedName>
        <fullName evidence="2 4">Uncharacterized protein</fullName>
    </submittedName>
</protein>
<evidence type="ECO:0000313" key="4">
    <source>
        <dbReference type="WBParaSite" id="ACOC_0000376901-mRNA-1"/>
    </source>
</evidence>
<evidence type="ECO:0000313" key="3">
    <source>
        <dbReference type="Proteomes" id="UP000267027"/>
    </source>
</evidence>
<name>A0A0R3PHE2_ANGCS</name>
<proteinExistence type="predicted"/>
<dbReference type="STRING" id="334426.A0A0R3PHE2"/>
<sequence length="179" mass="20218">MFIAALAVFVCTTYAQYPPPPPYPPKPSPPYDGNSGASMSAGSFSSSYYPKPPYGPTYYPEHPAFHEFLYPRRHYSRSSPSSREYYCDYCPRVKLSCKNSPECFKPTVKYLQHHCKAIVTCDSFGEDVQLLTNDNEVLSEGLGISKLIQCKRGKWTAKDIFDSNVRFKGLRCVKTAPNE</sequence>
<evidence type="ECO:0000313" key="2">
    <source>
        <dbReference type="EMBL" id="VDM55355.1"/>
    </source>
</evidence>
<reference evidence="2 3" key="2">
    <citation type="submission" date="2018-11" db="EMBL/GenBank/DDBJ databases">
        <authorList>
            <consortium name="Pathogen Informatics"/>
        </authorList>
    </citation>
    <scope>NUCLEOTIDE SEQUENCE [LARGE SCALE GENOMIC DNA]</scope>
    <source>
        <strain evidence="2 3">Costa Rica</strain>
    </source>
</reference>
<evidence type="ECO:0000256" key="1">
    <source>
        <dbReference type="SAM" id="SignalP"/>
    </source>
</evidence>
<dbReference type="EMBL" id="UYYA01001394">
    <property type="protein sequence ID" value="VDM55355.1"/>
    <property type="molecule type" value="Genomic_DNA"/>
</dbReference>
<dbReference type="OMA" id="CQNCPRI"/>
<dbReference type="AlphaFoldDB" id="A0A0R3PHE2"/>
<keyword evidence="1" id="KW-0732">Signal</keyword>
<accession>A0A0R3PHE2</accession>
<dbReference type="Proteomes" id="UP000267027">
    <property type="component" value="Unassembled WGS sequence"/>
</dbReference>
<feature type="chain" id="PRO_5043130133" evidence="1">
    <location>
        <begin position="16"/>
        <end position="179"/>
    </location>
</feature>